<organism evidence="2 3">
    <name type="scientific">Haloactinomyces albus</name>
    <dbReference type="NCBI Taxonomy" id="1352928"/>
    <lineage>
        <taxon>Bacteria</taxon>
        <taxon>Bacillati</taxon>
        <taxon>Actinomycetota</taxon>
        <taxon>Actinomycetes</taxon>
        <taxon>Actinopolysporales</taxon>
        <taxon>Actinopolysporaceae</taxon>
        <taxon>Haloactinomyces</taxon>
    </lineage>
</organism>
<keyword evidence="3" id="KW-1185">Reference proteome</keyword>
<comment type="caution">
    <text evidence="2">The sequence shown here is derived from an EMBL/GenBank/DDBJ whole genome shotgun (WGS) entry which is preliminary data.</text>
</comment>
<keyword evidence="1" id="KW-1133">Transmembrane helix</keyword>
<dbReference type="EMBL" id="JAVDXW010000001">
    <property type="protein sequence ID" value="MDR7299948.1"/>
    <property type="molecule type" value="Genomic_DNA"/>
</dbReference>
<reference evidence="2" key="1">
    <citation type="submission" date="2023-07" db="EMBL/GenBank/DDBJ databases">
        <title>Sequencing the genomes of 1000 actinobacteria strains.</title>
        <authorList>
            <person name="Klenk H.-P."/>
        </authorList>
    </citation>
    <scope>NUCLEOTIDE SEQUENCE</scope>
    <source>
        <strain evidence="2">DSM 45977</strain>
    </source>
</reference>
<evidence type="ECO:0000313" key="3">
    <source>
        <dbReference type="Proteomes" id="UP001180845"/>
    </source>
</evidence>
<evidence type="ECO:0000256" key="1">
    <source>
        <dbReference type="SAM" id="Phobius"/>
    </source>
</evidence>
<protein>
    <submittedName>
        <fullName evidence="2">Uncharacterized protein</fullName>
    </submittedName>
</protein>
<dbReference type="AlphaFoldDB" id="A0AAE3ZA55"/>
<keyword evidence="1" id="KW-0812">Transmembrane</keyword>
<proteinExistence type="predicted"/>
<keyword evidence="1" id="KW-0472">Membrane</keyword>
<name>A0AAE3ZA55_9ACTN</name>
<evidence type="ECO:0000313" key="2">
    <source>
        <dbReference type="EMBL" id="MDR7299948.1"/>
    </source>
</evidence>
<accession>A0AAE3ZA55</accession>
<gene>
    <name evidence="2" type="ORF">JOF55_000129</name>
</gene>
<dbReference type="Proteomes" id="UP001180845">
    <property type="component" value="Unassembled WGS sequence"/>
</dbReference>
<sequence length="209" mass="23200">MDTLARRPMTNRGRMEAERFALAVRTRTLPWLDHALGAHAAGPHASLAGVSRFRNTLTMPGGRETRKELFHAGMRGAIAAMSMSGMRAFTVHVGLLKSTPPETIVGEHGPEVLRELSVDARHVVVELLHWTYGAGGGAVFGSLPDAIRQRPWAGPIYGMLLWFGFQVILVRLLDLPQESRRSIRERTALVLDHALYGAILSELRRRPQR</sequence>
<feature type="transmembrane region" description="Helical" evidence="1">
    <location>
        <begin position="152"/>
        <end position="173"/>
    </location>
</feature>